<accession>A0A9P7QA57</accession>
<feature type="compositionally biased region" description="Polar residues" evidence="1">
    <location>
        <begin position="63"/>
        <end position="77"/>
    </location>
</feature>
<reference evidence="2 3" key="1">
    <citation type="journal article" date="2020" name="bioRxiv">
        <title>Whole genome comparisons of ergot fungi reveals the divergence and evolution of species within the genus Claviceps are the result of varying mechanisms driving genome evolution and host range expansion.</title>
        <authorList>
            <person name="Wyka S.A."/>
            <person name="Mondo S.J."/>
            <person name="Liu M."/>
            <person name="Dettman J."/>
            <person name="Nalam V."/>
            <person name="Broders K.D."/>
        </authorList>
    </citation>
    <scope>NUCLEOTIDE SEQUENCE [LARGE SCALE GENOMIC DNA]</scope>
    <source>
        <strain evidence="2 3">LM576</strain>
    </source>
</reference>
<dbReference type="EMBL" id="SRQM01000004">
    <property type="protein sequence ID" value="KAG6123534.1"/>
    <property type="molecule type" value="Genomic_DNA"/>
</dbReference>
<proteinExistence type="predicted"/>
<dbReference type="Proteomes" id="UP000732380">
    <property type="component" value="Unassembled WGS sequence"/>
</dbReference>
<name>A0A9P7QA57_9HYPO</name>
<evidence type="ECO:0000256" key="1">
    <source>
        <dbReference type="SAM" id="MobiDB-lite"/>
    </source>
</evidence>
<organism evidence="2 3">
    <name type="scientific">Claviceps humidiphila</name>
    <dbReference type="NCBI Taxonomy" id="1294629"/>
    <lineage>
        <taxon>Eukaryota</taxon>
        <taxon>Fungi</taxon>
        <taxon>Dikarya</taxon>
        <taxon>Ascomycota</taxon>
        <taxon>Pezizomycotina</taxon>
        <taxon>Sordariomycetes</taxon>
        <taxon>Hypocreomycetidae</taxon>
        <taxon>Hypocreales</taxon>
        <taxon>Clavicipitaceae</taxon>
        <taxon>Claviceps</taxon>
    </lineage>
</organism>
<evidence type="ECO:0000313" key="3">
    <source>
        <dbReference type="Proteomes" id="UP000732380"/>
    </source>
</evidence>
<dbReference type="AlphaFoldDB" id="A0A9P7QA57"/>
<gene>
    <name evidence="2" type="ORF">E4U13_005002</name>
</gene>
<sequence length="181" mass="20070">MAMEYISDNDILEDSAGVTYAEYMANHQETPNLATPHNDPTDKEPSHAPTFSYTLSDDDDPESVSSTQDPQTQSDNYGSDEDDAESSQHDAAAPPLDMSLHSKDDEEDEVEAEVSAMASAVMIISLARHRAIMLRRRQERALGLPVGNLALQFGDLAPLPCTPEMWDLLLEEFPEEEDSLW</sequence>
<feature type="region of interest" description="Disordered" evidence="1">
    <location>
        <begin position="22"/>
        <end position="113"/>
    </location>
</feature>
<protein>
    <submittedName>
        <fullName evidence="2">Uncharacterized protein</fullName>
    </submittedName>
</protein>
<keyword evidence="3" id="KW-1185">Reference proteome</keyword>
<evidence type="ECO:0000313" key="2">
    <source>
        <dbReference type="EMBL" id="KAG6123534.1"/>
    </source>
</evidence>
<comment type="caution">
    <text evidence="2">The sequence shown here is derived from an EMBL/GenBank/DDBJ whole genome shotgun (WGS) entry which is preliminary data.</text>
</comment>